<sequence length="313" mass="33003">MSLGQARPIVGGSPAAAHAFPFAVYLSIETQPRWHAVCGGTLISQRHVVTAAHCVHGVADRARAVRVGVGDAQVRRQARVRARAVHVHPRFDARTLANDIAVVELERDVAPDGGGRARRVPLYFGPVDAGTVVTAMGWGVTTNAAGARTVAAMNRVDLVVADPAECRAVDAAFATSNGPFLCTATHPGARDQCSGDSGAPVVMAVGRRHGRYHRRPAPDLRLVALTSYGDNAAHDARPPCADPRGFGFSTHVAYYQAFLTNATGLSRAQLEAPVRADRLQLVSAAAPPPAAAAAWLHMLALLLACVLVTVRRH</sequence>
<dbReference type="InterPro" id="IPR018114">
    <property type="entry name" value="TRYPSIN_HIS"/>
</dbReference>
<dbReference type="Pfam" id="PF00089">
    <property type="entry name" value="Trypsin"/>
    <property type="match status" value="1"/>
</dbReference>
<dbReference type="InterPro" id="IPR001314">
    <property type="entry name" value="Peptidase_S1A"/>
</dbReference>
<dbReference type="GO" id="GO:0004252">
    <property type="term" value="F:serine-type endopeptidase activity"/>
    <property type="evidence" value="ECO:0007669"/>
    <property type="project" value="InterPro"/>
</dbReference>
<evidence type="ECO:0000313" key="5">
    <source>
        <dbReference type="EMBL" id="KAJ2777104.1"/>
    </source>
</evidence>
<dbReference type="PANTHER" id="PTHR24276">
    <property type="entry name" value="POLYSERASE-RELATED"/>
    <property type="match status" value="1"/>
</dbReference>
<evidence type="ECO:0000256" key="3">
    <source>
        <dbReference type="SAM" id="Phobius"/>
    </source>
</evidence>
<dbReference type="GO" id="GO:0006508">
    <property type="term" value="P:proteolysis"/>
    <property type="evidence" value="ECO:0007669"/>
    <property type="project" value="InterPro"/>
</dbReference>
<keyword evidence="6" id="KW-1185">Reference proteome</keyword>
<dbReference type="AlphaFoldDB" id="A0A9W8H6B6"/>
<keyword evidence="3" id="KW-0472">Membrane</keyword>
<dbReference type="SUPFAM" id="SSF50494">
    <property type="entry name" value="Trypsin-like serine proteases"/>
    <property type="match status" value="1"/>
</dbReference>
<feature type="domain" description="Peptidase S1" evidence="4">
    <location>
        <begin position="9"/>
        <end position="264"/>
    </location>
</feature>
<dbReference type="PROSITE" id="PS00134">
    <property type="entry name" value="TRYPSIN_HIS"/>
    <property type="match status" value="1"/>
</dbReference>
<comment type="caution">
    <text evidence="5">The sequence shown here is derived from an EMBL/GenBank/DDBJ whole genome shotgun (WGS) entry which is preliminary data.</text>
</comment>
<evidence type="ECO:0000256" key="1">
    <source>
        <dbReference type="ARBA" id="ARBA00007664"/>
    </source>
</evidence>
<comment type="similarity">
    <text evidence="1">Belongs to the peptidase S1 family.</text>
</comment>
<dbReference type="EMBL" id="JANBUL010000312">
    <property type="protein sequence ID" value="KAJ2777104.1"/>
    <property type="molecule type" value="Genomic_DNA"/>
</dbReference>
<accession>A0A9W8H6B6</accession>
<dbReference type="PROSITE" id="PS50240">
    <property type="entry name" value="TRYPSIN_DOM"/>
    <property type="match status" value="1"/>
</dbReference>
<name>A0A9W8H6B6_9FUNG</name>
<dbReference type="PRINTS" id="PR00722">
    <property type="entry name" value="CHYMOTRYPSIN"/>
</dbReference>
<dbReference type="Gene3D" id="2.40.10.10">
    <property type="entry name" value="Trypsin-like serine proteases"/>
    <property type="match status" value="1"/>
</dbReference>
<feature type="transmembrane region" description="Helical" evidence="3">
    <location>
        <begin position="290"/>
        <end position="310"/>
    </location>
</feature>
<evidence type="ECO:0000256" key="2">
    <source>
        <dbReference type="ARBA" id="ARBA00023157"/>
    </source>
</evidence>
<keyword evidence="3" id="KW-1133">Transmembrane helix</keyword>
<keyword evidence="3" id="KW-0812">Transmembrane</keyword>
<dbReference type="InterPro" id="IPR050430">
    <property type="entry name" value="Peptidase_S1"/>
</dbReference>
<protein>
    <recommendedName>
        <fullName evidence="4">Peptidase S1 domain-containing protein</fullName>
    </recommendedName>
</protein>
<dbReference type="Proteomes" id="UP001140217">
    <property type="component" value="Unassembled WGS sequence"/>
</dbReference>
<reference evidence="5" key="1">
    <citation type="submission" date="2022-07" db="EMBL/GenBank/DDBJ databases">
        <title>Phylogenomic reconstructions and comparative analyses of Kickxellomycotina fungi.</title>
        <authorList>
            <person name="Reynolds N.K."/>
            <person name="Stajich J.E."/>
            <person name="Barry K."/>
            <person name="Grigoriev I.V."/>
            <person name="Crous P."/>
            <person name="Smith M.E."/>
        </authorList>
    </citation>
    <scope>NUCLEOTIDE SEQUENCE</scope>
    <source>
        <strain evidence="5">NBRC 105414</strain>
    </source>
</reference>
<dbReference type="InterPro" id="IPR043504">
    <property type="entry name" value="Peptidase_S1_PA_chymotrypsin"/>
</dbReference>
<dbReference type="OrthoDB" id="6380398at2759"/>
<dbReference type="InterPro" id="IPR009003">
    <property type="entry name" value="Peptidase_S1_PA"/>
</dbReference>
<proteinExistence type="inferred from homology"/>
<dbReference type="InterPro" id="IPR001254">
    <property type="entry name" value="Trypsin_dom"/>
</dbReference>
<keyword evidence="2" id="KW-1015">Disulfide bond</keyword>
<evidence type="ECO:0000313" key="6">
    <source>
        <dbReference type="Proteomes" id="UP001140217"/>
    </source>
</evidence>
<evidence type="ECO:0000259" key="4">
    <source>
        <dbReference type="PROSITE" id="PS50240"/>
    </source>
</evidence>
<organism evidence="5 6">
    <name type="scientific">Coemansia javaensis</name>
    <dbReference type="NCBI Taxonomy" id="2761396"/>
    <lineage>
        <taxon>Eukaryota</taxon>
        <taxon>Fungi</taxon>
        <taxon>Fungi incertae sedis</taxon>
        <taxon>Zoopagomycota</taxon>
        <taxon>Kickxellomycotina</taxon>
        <taxon>Kickxellomycetes</taxon>
        <taxon>Kickxellales</taxon>
        <taxon>Kickxellaceae</taxon>
        <taxon>Coemansia</taxon>
    </lineage>
</organism>
<dbReference type="PANTHER" id="PTHR24276:SF91">
    <property type="entry name" value="AT26814P-RELATED"/>
    <property type="match status" value="1"/>
</dbReference>
<dbReference type="SMART" id="SM00020">
    <property type="entry name" value="Tryp_SPc"/>
    <property type="match status" value="1"/>
</dbReference>
<gene>
    <name evidence="5" type="ORF">H4R18_005326</name>
</gene>
<dbReference type="FunFam" id="2.40.10.10:FF:000068">
    <property type="entry name" value="transmembrane protease serine 2"/>
    <property type="match status" value="1"/>
</dbReference>